<sequence>MVRLKIVKVEAGVGFSRIKPDTGYV</sequence>
<name>A0A3P3XHB9_9SPIR</name>
<dbReference type="AlphaFoldDB" id="A0A3P3XHB9"/>
<organism evidence="1">
    <name type="scientific">uncultured spirochete</name>
    <dbReference type="NCBI Taxonomy" id="156406"/>
    <lineage>
        <taxon>Bacteria</taxon>
        <taxon>Pseudomonadati</taxon>
        <taxon>Spirochaetota</taxon>
        <taxon>Spirochaetia</taxon>
        <taxon>Spirochaetales</taxon>
        <taxon>environmental samples</taxon>
    </lineage>
</organism>
<proteinExistence type="predicted"/>
<gene>
    <name evidence="1" type="ORF">SPIROBIBN47_210047</name>
</gene>
<dbReference type="EMBL" id="FWDM01000014">
    <property type="protein sequence ID" value="SLM11709.1"/>
    <property type="molecule type" value="Genomic_DNA"/>
</dbReference>
<accession>A0A3P3XHB9</accession>
<protein>
    <submittedName>
        <fullName evidence="1">Uncharacterized protein</fullName>
    </submittedName>
</protein>
<reference evidence="1" key="1">
    <citation type="submission" date="2017-02" db="EMBL/GenBank/DDBJ databases">
        <authorList>
            <person name="Regsiter A."/>
            <person name="William W."/>
        </authorList>
    </citation>
    <scope>NUCLEOTIDE SEQUENCE</scope>
    <source>
        <strain evidence="1">Bib</strain>
    </source>
</reference>
<evidence type="ECO:0000313" key="1">
    <source>
        <dbReference type="EMBL" id="SLM11709.1"/>
    </source>
</evidence>